<proteinExistence type="predicted"/>
<dbReference type="AlphaFoldDB" id="A0A7J0BMI5"/>
<dbReference type="RefSeq" id="WP_174406034.1">
    <property type="nucleotide sequence ID" value="NZ_BLVO01000013.1"/>
</dbReference>
<organism evidence="1 2">
    <name type="scientific">Desulfovibrio subterraneus</name>
    <dbReference type="NCBI Taxonomy" id="2718620"/>
    <lineage>
        <taxon>Bacteria</taxon>
        <taxon>Pseudomonadati</taxon>
        <taxon>Thermodesulfobacteriota</taxon>
        <taxon>Desulfovibrionia</taxon>
        <taxon>Desulfovibrionales</taxon>
        <taxon>Desulfovibrionaceae</taxon>
        <taxon>Desulfovibrio</taxon>
    </lineage>
</organism>
<sequence length="107" mass="12235">MQIPMRQEYIRKRLQVLRPEQRVICMDPELLALHEDAAKVLEGAAEQVASEAGVPVSIIHDRLFQFVFRLEPSGSLLLVLSVPERDVEINVELPHALWKQTTPEKRA</sequence>
<name>A0A7J0BMI5_9BACT</name>
<protein>
    <submittedName>
        <fullName evidence="1">Uncharacterized protein</fullName>
    </submittedName>
</protein>
<gene>
    <name evidence="1" type="ORF">DSM101010T_28060</name>
</gene>
<dbReference type="Proteomes" id="UP000503840">
    <property type="component" value="Unassembled WGS sequence"/>
</dbReference>
<comment type="caution">
    <text evidence="1">The sequence shown here is derived from an EMBL/GenBank/DDBJ whole genome shotgun (WGS) entry which is preliminary data.</text>
</comment>
<reference evidence="1 2" key="1">
    <citation type="submission" date="2020-05" db="EMBL/GenBank/DDBJ databases">
        <title>Draft genome sequence of Desulfovibrio sp. strain HN2T.</title>
        <authorList>
            <person name="Ueno A."/>
            <person name="Tamazawa S."/>
            <person name="Tamamura S."/>
            <person name="Murakami T."/>
            <person name="Kiyama T."/>
            <person name="Inomata H."/>
            <person name="Amano Y."/>
            <person name="Miyakawa K."/>
            <person name="Tamaki H."/>
            <person name="Naganuma T."/>
            <person name="Kaneko K."/>
        </authorList>
    </citation>
    <scope>NUCLEOTIDE SEQUENCE [LARGE SCALE GENOMIC DNA]</scope>
    <source>
        <strain evidence="1 2">HN2</strain>
    </source>
</reference>
<dbReference type="EMBL" id="BLVO01000013">
    <property type="protein sequence ID" value="GFM34441.1"/>
    <property type="molecule type" value="Genomic_DNA"/>
</dbReference>
<keyword evidence="2" id="KW-1185">Reference proteome</keyword>
<evidence type="ECO:0000313" key="1">
    <source>
        <dbReference type="EMBL" id="GFM34441.1"/>
    </source>
</evidence>
<accession>A0A7J0BMI5</accession>
<evidence type="ECO:0000313" key="2">
    <source>
        <dbReference type="Proteomes" id="UP000503840"/>
    </source>
</evidence>